<name>A0A1Y2CL90_9FUNG</name>
<comment type="caution">
    <text evidence="6">The sequence shown here is derived from an EMBL/GenBank/DDBJ whole genome shotgun (WGS) entry which is preliminary data.</text>
</comment>
<keyword evidence="3" id="KW-0677">Repeat</keyword>
<evidence type="ECO:0000256" key="3">
    <source>
        <dbReference type="ARBA" id="ARBA00022737"/>
    </source>
</evidence>
<accession>A0A1Y2CL90</accession>
<dbReference type="PANTHER" id="PTHR48053">
    <property type="entry name" value="LEUCINE RICH REPEAT FAMILY PROTEIN, EXPRESSED"/>
    <property type="match status" value="1"/>
</dbReference>
<sequence>MLTGKIPSELEELTSLEELQLSGNDFEGEIPESLGNLVQLRVLRLYNNPELCGVLSIAFGKLKLLKAIEIHNTAIMGPIPVEICSLENLKRLDLSLQLNPDIPNVIPVEIASLSQLEELNLSECNLVGSIPQGLGQLPQLRVLLLNINNLSGESSDGFEFSRTGGLFFE</sequence>
<evidence type="ECO:0000313" key="6">
    <source>
        <dbReference type="EMBL" id="ORY47792.1"/>
    </source>
</evidence>
<feature type="domain" description="Disease resistance R13L4/SHOC-2-like LRR" evidence="5">
    <location>
        <begin position="33"/>
        <end position="150"/>
    </location>
</feature>
<dbReference type="Proteomes" id="UP000193642">
    <property type="component" value="Unassembled WGS sequence"/>
</dbReference>
<protein>
    <submittedName>
        <fullName evidence="6">L domain-like protein</fullName>
    </submittedName>
</protein>
<evidence type="ECO:0000313" key="7">
    <source>
        <dbReference type="Proteomes" id="UP000193642"/>
    </source>
</evidence>
<dbReference type="STRING" id="329046.A0A1Y2CL90"/>
<dbReference type="AlphaFoldDB" id="A0A1Y2CL90"/>
<evidence type="ECO:0000259" key="5">
    <source>
        <dbReference type="Pfam" id="PF23598"/>
    </source>
</evidence>
<dbReference type="Pfam" id="PF23598">
    <property type="entry name" value="LRR_14"/>
    <property type="match status" value="1"/>
</dbReference>
<evidence type="ECO:0000256" key="1">
    <source>
        <dbReference type="ARBA" id="ARBA00004167"/>
    </source>
</evidence>
<dbReference type="OrthoDB" id="676979at2759"/>
<dbReference type="EMBL" id="MCGO01000013">
    <property type="protein sequence ID" value="ORY47792.1"/>
    <property type="molecule type" value="Genomic_DNA"/>
</dbReference>
<keyword evidence="7" id="KW-1185">Reference proteome</keyword>
<keyword evidence="4" id="KW-0325">Glycoprotein</keyword>
<dbReference type="Gene3D" id="3.80.10.10">
    <property type="entry name" value="Ribonuclease Inhibitor"/>
    <property type="match status" value="2"/>
</dbReference>
<dbReference type="InterPro" id="IPR055414">
    <property type="entry name" value="LRR_R13L4/SHOC2-like"/>
</dbReference>
<reference evidence="6 7" key="1">
    <citation type="submission" date="2016-07" db="EMBL/GenBank/DDBJ databases">
        <title>Pervasive Adenine N6-methylation of Active Genes in Fungi.</title>
        <authorList>
            <consortium name="DOE Joint Genome Institute"/>
            <person name="Mondo S.J."/>
            <person name="Dannebaum R.O."/>
            <person name="Kuo R.C."/>
            <person name="Labutti K."/>
            <person name="Haridas S."/>
            <person name="Kuo A."/>
            <person name="Salamov A."/>
            <person name="Ahrendt S.R."/>
            <person name="Lipzen A."/>
            <person name="Sullivan W."/>
            <person name="Andreopoulos W.B."/>
            <person name="Clum A."/>
            <person name="Lindquist E."/>
            <person name="Daum C."/>
            <person name="Ramamoorthy G.K."/>
            <person name="Gryganskyi A."/>
            <person name="Culley D."/>
            <person name="Magnuson J.K."/>
            <person name="James T.Y."/>
            <person name="O'Malley M.A."/>
            <person name="Stajich J.E."/>
            <person name="Spatafora J.W."/>
            <person name="Visel A."/>
            <person name="Grigoriev I.V."/>
        </authorList>
    </citation>
    <scope>NUCLEOTIDE SEQUENCE [LARGE SCALE GENOMIC DNA]</scope>
    <source>
        <strain evidence="6 7">JEL800</strain>
    </source>
</reference>
<dbReference type="GO" id="GO:0016020">
    <property type="term" value="C:membrane"/>
    <property type="evidence" value="ECO:0007669"/>
    <property type="project" value="UniProtKB-SubCell"/>
</dbReference>
<proteinExistence type="predicted"/>
<evidence type="ECO:0000256" key="4">
    <source>
        <dbReference type="ARBA" id="ARBA00023180"/>
    </source>
</evidence>
<evidence type="ECO:0000256" key="2">
    <source>
        <dbReference type="ARBA" id="ARBA00022729"/>
    </source>
</evidence>
<dbReference type="InterPro" id="IPR032675">
    <property type="entry name" value="LRR_dom_sf"/>
</dbReference>
<keyword evidence="2" id="KW-0732">Signal</keyword>
<organism evidence="6 7">
    <name type="scientific">Rhizoclosmatium globosum</name>
    <dbReference type="NCBI Taxonomy" id="329046"/>
    <lineage>
        <taxon>Eukaryota</taxon>
        <taxon>Fungi</taxon>
        <taxon>Fungi incertae sedis</taxon>
        <taxon>Chytridiomycota</taxon>
        <taxon>Chytridiomycota incertae sedis</taxon>
        <taxon>Chytridiomycetes</taxon>
        <taxon>Chytridiales</taxon>
        <taxon>Chytriomycetaceae</taxon>
        <taxon>Rhizoclosmatium</taxon>
    </lineage>
</organism>
<dbReference type="SUPFAM" id="SSF52058">
    <property type="entry name" value="L domain-like"/>
    <property type="match status" value="1"/>
</dbReference>
<comment type="subcellular location">
    <subcellularLocation>
        <location evidence="1">Membrane</location>
        <topology evidence="1">Single-pass membrane protein</topology>
    </subcellularLocation>
</comment>
<dbReference type="InterPro" id="IPR051716">
    <property type="entry name" value="Plant_RL_S/T_kinase"/>
</dbReference>
<gene>
    <name evidence="6" type="ORF">BCR33DRAFT_79347</name>
</gene>
<dbReference type="PANTHER" id="PTHR48053:SF71">
    <property type="entry name" value="LEUCINE RICH REPEAT FAMILY PROTEIN, EXPRESSED"/>
    <property type="match status" value="1"/>
</dbReference>